<comment type="caution">
    <text evidence="3">The sequence shown here is derived from an EMBL/GenBank/DDBJ whole genome shotgun (WGS) entry which is preliminary data.</text>
</comment>
<dbReference type="EMBL" id="JAHXZJ010001492">
    <property type="protein sequence ID" value="KAH0551872.1"/>
    <property type="molecule type" value="Genomic_DNA"/>
</dbReference>
<feature type="signal peptide" evidence="2">
    <location>
        <begin position="1"/>
        <end position="23"/>
    </location>
</feature>
<evidence type="ECO:0000313" key="4">
    <source>
        <dbReference type="Proteomes" id="UP000826195"/>
    </source>
</evidence>
<feature type="region of interest" description="Disordered" evidence="1">
    <location>
        <begin position="108"/>
        <end position="135"/>
    </location>
</feature>
<keyword evidence="2" id="KW-0732">Signal</keyword>
<dbReference type="AlphaFoldDB" id="A0AAV7I0Z6"/>
<keyword evidence="4" id="KW-1185">Reference proteome</keyword>
<protein>
    <submittedName>
        <fullName evidence="3">Uncharacterized protein</fullName>
    </submittedName>
</protein>
<organism evidence="3 4">
    <name type="scientific">Cotesia glomerata</name>
    <name type="common">Lepidopteran parasitic wasp</name>
    <name type="synonym">Apanteles glomeratus</name>
    <dbReference type="NCBI Taxonomy" id="32391"/>
    <lineage>
        <taxon>Eukaryota</taxon>
        <taxon>Metazoa</taxon>
        <taxon>Ecdysozoa</taxon>
        <taxon>Arthropoda</taxon>
        <taxon>Hexapoda</taxon>
        <taxon>Insecta</taxon>
        <taxon>Pterygota</taxon>
        <taxon>Neoptera</taxon>
        <taxon>Endopterygota</taxon>
        <taxon>Hymenoptera</taxon>
        <taxon>Apocrita</taxon>
        <taxon>Ichneumonoidea</taxon>
        <taxon>Braconidae</taxon>
        <taxon>Microgastrinae</taxon>
        <taxon>Cotesia</taxon>
    </lineage>
</organism>
<sequence length="223" mass="24994">MFLKLSFFVLFICVLSQHTFVDANDHTISGNFFRRIGDWQHARGDAWDRKAHIWHIFDNSDEPQETLIGNLKRGFGNKSYRLADKIDGVTRLVKGIFGQVIGSIVTKSRNENKKRASHPIPSLTTPTNPQPAPTVPTGGPYFPTTFVSTSLTPSAQPPNINSMFNPENIPFPPGTTVKGEIPAPRYSIGKLVFIDNEGKSMDLTLKQVVDIGKYFDRMLKEFN</sequence>
<proteinExistence type="predicted"/>
<evidence type="ECO:0000256" key="1">
    <source>
        <dbReference type="SAM" id="MobiDB-lite"/>
    </source>
</evidence>
<dbReference type="Proteomes" id="UP000826195">
    <property type="component" value="Unassembled WGS sequence"/>
</dbReference>
<evidence type="ECO:0000256" key="2">
    <source>
        <dbReference type="SAM" id="SignalP"/>
    </source>
</evidence>
<feature type="chain" id="PRO_5043832276" evidence="2">
    <location>
        <begin position="24"/>
        <end position="223"/>
    </location>
</feature>
<accession>A0AAV7I0Z6</accession>
<name>A0AAV7I0Z6_COTGL</name>
<evidence type="ECO:0000313" key="3">
    <source>
        <dbReference type="EMBL" id="KAH0551872.1"/>
    </source>
</evidence>
<gene>
    <name evidence="3" type="ORF">KQX54_002420</name>
</gene>
<reference evidence="3 4" key="1">
    <citation type="journal article" date="2021" name="J. Hered.">
        <title>A chromosome-level genome assembly of the parasitoid wasp, Cotesia glomerata (Hymenoptera: Braconidae).</title>
        <authorList>
            <person name="Pinto B.J."/>
            <person name="Weis J.J."/>
            <person name="Gamble T."/>
            <person name="Ode P.J."/>
            <person name="Paul R."/>
            <person name="Zaspel J.M."/>
        </authorList>
    </citation>
    <scope>NUCLEOTIDE SEQUENCE [LARGE SCALE GENOMIC DNA]</scope>
    <source>
        <strain evidence="3">CgM1</strain>
    </source>
</reference>